<evidence type="ECO:0000256" key="1">
    <source>
        <dbReference type="ARBA" id="ARBA00006432"/>
    </source>
</evidence>
<feature type="domain" description="AMP-dependent synthetase/ligase" evidence="3">
    <location>
        <begin position="53"/>
        <end position="428"/>
    </location>
</feature>
<accession>A0A6P8XY63</accession>
<feature type="compositionally biased region" description="Low complexity" evidence="2">
    <location>
        <begin position="471"/>
        <end position="486"/>
    </location>
</feature>
<feature type="domain" description="AMP-binding enzyme C-terminal" evidence="4">
    <location>
        <begin position="617"/>
        <end position="680"/>
    </location>
</feature>
<keyword evidence="6" id="KW-0436">Ligase</keyword>
<dbReference type="InterPro" id="IPR000873">
    <property type="entry name" value="AMP-dep_synth/lig_dom"/>
</dbReference>
<gene>
    <name evidence="6" type="primary">LOC117577665</name>
</gene>
<dbReference type="CTD" id="197322"/>
<evidence type="ECO:0000259" key="4">
    <source>
        <dbReference type="Pfam" id="PF13193"/>
    </source>
</evidence>
<dbReference type="GO" id="GO:0031956">
    <property type="term" value="F:medium-chain fatty acid-CoA ligase activity"/>
    <property type="evidence" value="ECO:0007669"/>
    <property type="project" value="TreeGrafter"/>
</dbReference>
<dbReference type="GeneID" id="117577665"/>
<dbReference type="Gene3D" id="3.30.300.30">
    <property type="match status" value="1"/>
</dbReference>
<reference evidence="6" key="1">
    <citation type="submission" date="2025-08" db="UniProtKB">
        <authorList>
            <consortium name="RefSeq"/>
        </authorList>
    </citation>
    <scope>IDENTIFICATION</scope>
    <source>
        <strain evidence="6">15112-1751.03</strain>
        <tissue evidence="6">Whole Adult</tissue>
    </source>
</reference>
<proteinExistence type="inferred from homology"/>
<dbReference type="InterPro" id="IPR045851">
    <property type="entry name" value="AMP-bd_C_sf"/>
</dbReference>
<evidence type="ECO:0000313" key="5">
    <source>
        <dbReference type="Proteomes" id="UP000515160"/>
    </source>
</evidence>
<comment type="similarity">
    <text evidence="1">Belongs to the ATP-dependent AMP-binding enzyme family.</text>
</comment>
<dbReference type="PANTHER" id="PTHR43201">
    <property type="entry name" value="ACYL-COA SYNTHETASE"/>
    <property type="match status" value="1"/>
</dbReference>
<dbReference type="InterPro" id="IPR025110">
    <property type="entry name" value="AMP-bd_C"/>
</dbReference>
<dbReference type="SUPFAM" id="SSF56801">
    <property type="entry name" value="Acetyl-CoA synthetase-like"/>
    <property type="match status" value="2"/>
</dbReference>
<dbReference type="Pfam" id="PF13193">
    <property type="entry name" value="AMP-binding_C"/>
    <property type="match status" value="1"/>
</dbReference>
<dbReference type="Gene3D" id="3.40.50.12780">
    <property type="entry name" value="N-terminal domain of ligase-like"/>
    <property type="match status" value="1"/>
</dbReference>
<dbReference type="GO" id="GO:0006631">
    <property type="term" value="P:fatty acid metabolic process"/>
    <property type="evidence" value="ECO:0007669"/>
    <property type="project" value="TreeGrafter"/>
</dbReference>
<feature type="region of interest" description="Disordered" evidence="2">
    <location>
        <begin position="461"/>
        <end position="488"/>
    </location>
</feature>
<keyword evidence="5" id="KW-1185">Reference proteome</keyword>
<sequence>MLSLRRVQRLYRCCPSLRFCSSELVHKDTLIEKLRKSFIDDERQNFVVPTFKKAMLYPDEIAVKDFSGEFTHFQLYITAKKLAIQISNFCGSASQSNVAFLCSNNALWIVIQWACWISGQVAVPLEPNQAADELIGQATDCKAKLLIGTPECEEMTQELATKLQTASIVLDHDFVPSSESVSSTAMYAKQLVGMKGTLIPESTLPNDYYANATAMLLYTPSSANGRNGVLLTHSNIEAQMRCLTASWHLNAGDSMLPIISMQRMHTAIGALLGVGGNILLQQKFDSHTAWSSLLGINSPTKQRVNIFVAMPIIYKLLIAEYDKMFAQDSRMVEYIINHCRQKTRLMATAFGLLPEAVFHRWREITGQSIYEYYGMLETGLVMGPALDENSNAEDYQPGTLGAPLVGVTARLVNSEGEQLVSCNSAGEIPTEVPLLSTVIGELEICGKHLFSLKSRRSVAAKTEEQQEQQSEEQQQPVEAQNEQQPQTVASPQLIFEQDVQQQPLATQQQPPTLIATQEAPQQDLQQTTTANELQQPCLGSQQDLPQQPQQQQAVVREEAPQLQLRRWPQRSVEEPKDDTEHFLKTGDICAYQNRSFHFLSKSSDVFNVGGYKIYGSEIKKALISHPSINDVAVLGIPNKMWGHRLGVICILSPDAEVDLEAIKSYCYSQLPAHKRPTVFKTIVAK</sequence>
<feature type="compositionally biased region" description="Low complexity" evidence="2">
    <location>
        <begin position="541"/>
        <end position="552"/>
    </location>
</feature>
<dbReference type="PANTHER" id="PTHR43201:SF8">
    <property type="entry name" value="ACYL-COA SYNTHETASE FAMILY MEMBER 3"/>
    <property type="match status" value="1"/>
</dbReference>
<dbReference type="RefSeq" id="XP_034118443.1">
    <property type="nucleotide sequence ID" value="XM_034262552.2"/>
</dbReference>
<evidence type="ECO:0000313" key="6">
    <source>
        <dbReference type="RefSeq" id="XP_034118443.1"/>
    </source>
</evidence>
<evidence type="ECO:0000259" key="3">
    <source>
        <dbReference type="Pfam" id="PF00501"/>
    </source>
</evidence>
<evidence type="ECO:0000256" key="2">
    <source>
        <dbReference type="SAM" id="MobiDB-lite"/>
    </source>
</evidence>
<dbReference type="AlphaFoldDB" id="A0A6P8XY63"/>
<dbReference type="OrthoDB" id="2962993at2759"/>
<feature type="region of interest" description="Disordered" evidence="2">
    <location>
        <begin position="539"/>
        <end position="579"/>
    </location>
</feature>
<protein>
    <submittedName>
        <fullName evidence="6">Malonate--CoA ligase ACSF3, mitochondrial</fullName>
    </submittedName>
</protein>
<name>A0A6P8XY63_DROAB</name>
<organism evidence="5 6">
    <name type="scientific">Drosophila albomicans</name>
    <name type="common">Fruit fly</name>
    <dbReference type="NCBI Taxonomy" id="7291"/>
    <lineage>
        <taxon>Eukaryota</taxon>
        <taxon>Metazoa</taxon>
        <taxon>Ecdysozoa</taxon>
        <taxon>Arthropoda</taxon>
        <taxon>Hexapoda</taxon>
        <taxon>Insecta</taxon>
        <taxon>Pterygota</taxon>
        <taxon>Neoptera</taxon>
        <taxon>Endopterygota</taxon>
        <taxon>Diptera</taxon>
        <taxon>Brachycera</taxon>
        <taxon>Muscomorpha</taxon>
        <taxon>Ephydroidea</taxon>
        <taxon>Drosophilidae</taxon>
        <taxon>Drosophila</taxon>
    </lineage>
</organism>
<dbReference type="Proteomes" id="UP000515160">
    <property type="component" value="Chromosome X"/>
</dbReference>
<dbReference type="Pfam" id="PF00501">
    <property type="entry name" value="AMP-binding"/>
    <property type="match status" value="1"/>
</dbReference>
<dbReference type="InterPro" id="IPR042099">
    <property type="entry name" value="ANL_N_sf"/>
</dbReference>